<dbReference type="InterPro" id="IPR050815">
    <property type="entry name" value="TF_fung"/>
</dbReference>
<organism evidence="6 7">
    <name type="scientific">Meristemomyces frigidus</name>
    <dbReference type="NCBI Taxonomy" id="1508187"/>
    <lineage>
        <taxon>Eukaryota</taxon>
        <taxon>Fungi</taxon>
        <taxon>Dikarya</taxon>
        <taxon>Ascomycota</taxon>
        <taxon>Pezizomycotina</taxon>
        <taxon>Dothideomycetes</taxon>
        <taxon>Dothideomycetidae</taxon>
        <taxon>Mycosphaerellales</taxon>
        <taxon>Teratosphaeriaceae</taxon>
        <taxon>Meristemomyces</taxon>
    </lineage>
</organism>
<evidence type="ECO:0000256" key="1">
    <source>
        <dbReference type="ARBA" id="ARBA00004123"/>
    </source>
</evidence>
<accession>A0AAN7TJF4</accession>
<gene>
    <name evidence="6" type="ORF">LTR62_004127</name>
</gene>
<proteinExistence type="predicted"/>
<protein>
    <recommendedName>
        <fullName evidence="8">Transcription factor domain-containing protein</fullName>
    </recommendedName>
</protein>
<keyword evidence="4" id="KW-0804">Transcription</keyword>
<dbReference type="Proteomes" id="UP001310890">
    <property type="component" value="Unassembled WGS sequence"/>
</dbReference>
<dbReference type="GO" id="GO:0005634">
    <property type="term" value="C:nucleus"/>
    <property type="evidence" value="ECO:0007669"/>
    <property type="project" value="UniProtKB-SubCell"/>
</dbReference>
<dbReference type="AlphaFoldDB" id="A0AAN7TJF4"/>
<evidence type="ECO:0000313" key="6">
    <source>
        <dbReference type="EMBL" id="KAK5118081.1"/>
    </source>
</evidence>
<reference evidence="6" key="1">
    <citation type="submission" date="2023-08" db="EMBL/GenBank/DDBJ databases">
        <title>Black Yeasts Isolated from many extreme environments.</title>
        <authorList>
            <person name="Coleine C."/>
            <person name="Stajich J.E."/>
            <person name="Selbmann L."/>
        </authorList>
    </citation>
    <scope>NUCLEOTIDE SEQUENCE</scope>
    <source>
        <strain evidence="6">CCFEE 5401</strain>
    </source>
</reference>
<dbReference type="GO" id="GO:0000981">
    <property type="term" value="F:DNA-binding transcription factor activity, RNA polymerase II-specific"/>
    <property type="evidence" value="ECO:0007669"/>
    <property type="project" value="InterPro"/>
</dbReference>
<dbReference type="CDD" id="cd12148">
    <property type="entry name" value="fungal_TF_MHR"/>
    <property type="match status" value="1"/>
</dbReference>
<dbReference type="PANTHER" id="PTHR47338:SF20">
    <property type="entry name" value="ZN(II)2CYS6 TRANSCRIPTION FACTOR (EUROFUNG)"/>
    <property type="match status" value="1"/>
</dbReference>
<keyword evidence="5" id="KW-0539">Nucleus</keyword>
<name>A0AAN7TJF4_9PEZI</name>
<keyword evidence="3" id="KW-0805">Transcription regulation</keyword>
<dbReference type="EMBL" id="JAVRRL010000003">
    <property type="protein sequence ID" value="KAK5118081.1"/>
    <property type="molecule type" value="Genomic_DNA"/>
</dbReference>
<evidence type="ECO:0000256" key="3">
    <source>
        <dbReference type="ARBA" id="ARBA00023015"/>
    </source>
</evidence>
<evidence type="ECO:0000313" key="7">
    <source>
        <dbReference type="Proteomes" id="UP001310890"/>
    </source>
</evidence>
<evidence type="ECO:0000256" key="5">
    <source>
        <dbReference type="ARBA" id="ARBA00023242"/>
    </source>
</evidence>
<comment type="caution">
    <text evidence="6">The sequence shown here is derived from an EMBL/GenBank/DDBJ whole genome shotgun (WGS) entry which is preliminary data.</text>
</comment>
<evidence type="ECO:0000256" key="4">
    <source>
        <dbReference type="ARBA" id="ARBA00023163"/>
    </source>
</evidence>
<dbReference type="PANTHER" id="PTHR47338">
    <property type="entry name" value="ZN(II)2CYS6 TRANSCRIPTION FACTOR (EUROFUNG)-RELATED"/>
    <property type="match status" value="1"/>
</dbReference>
<evidence type="ECO:0008006" key="8">
    <source>
        <dbReference type="Google" id="ProtNLM"/>
    </source>
</evidence>
<comment type="subcellular location">
    <subcellularLocation>
        <location evidence="1">Nucleus</location>
    </subcellularLocation>
</comment>
<evidence type="ECO:0000256" key="2">
    <source>
        <dbReference type="ARBA" id="ARBA00022723"/>
    </source>
</evidence>
<keyword evidence="2" id="KW-0479">Metal-binding</keyword>
<sequence>MALVDNTDGSGGDDHYGVVVQAITAVVLQDLEGAEIDEQQKTEWPMQISTALVVSVLDHPTLLSIQALLVLSIMHFGRGELGRASNILALSRRLGDHLGLKQTITSIDGMAATSPTALRRLPQFINTVVAHEEQIRAYWMIEMLDSMSAIGAKYTVSAALTPGNPLLPCSDSMWAFPESLMDENQIRPYNYCSAFSLSVVLATTELSKVHEFLLKPVVMEDFVERDAWQSEAQIIDERLTVWRDEFVAAVYRLINAEYAHHDRPEMDPYIVLTNCVLNSAVITLLQQRASCPDGVEQSVESWTFANNRCVYASENTAFKVRQMEEDELLVCHPHLVFSIFVAARFYLVHSKASDANVPSNLHFLAFALHTCGKRWRLARAFERIIRIAVAEYRTPIAASTVPKEFFDLKLTTLDVCSGLVRWVEGVGPELPLADGVLSALT</sequence>
<dbReference type="GO" id="GO:0046872">
    <property type="term" value="F:metal ion binding"/>
    <property type="evidence" value="ECO:0007669"/>
    <property type="project" value="UniProtKB-KW"/>
</dbReference>